<accession>A0A1Z4JD65</accession>
<dbReference type="EMBL" id="AP018203">
    <property type="protein sequence ID" value="BAY54603.1"/>
    <property type="molecule type" value="Genomic_DNA"/>
</dbReference>
<evidence type="ECO:0000256" key="5">
    <source>
        <dbReference type="ARBA" id="ARBA00022691"/>
    </source>
</evidence>
<evidence type="ECO:0000256" key="4">
    <source>
        <dbReference type="ARBA" id="ARBA00022679"/>
    </source>
</evidence>
<evidence type="ECO:0000256" key="7">
    <source>
        <dbReference type="ARBA" id="ARBA00023125"/>
    </source>
</evidence>
<dbReference type="EC" id="2.1.1.113" evidence="2"/>
<dbReference type="GO" id="GO:0032259">
    <property type="term" value="P:methylation"/>
    <property type="evidence" value="ECO:0007669"/>
    <property type="project" value="UniProtKB-KW"/>
</dbReference>
<feature type="domain" description="DNA methylase N-4/N-6" evidence="9">
    <location>
        <begin position="27"/>
        <end position="80"/>
    </location>
</feature>
<proteinExistence type="inferred from homology"/>
<keyword evidence="4" id="KW-0808">Transferase</keyword>
<dbReference type="Pfam" id="PF01555">
    <property type="entry name" value="N6_N4_Mtase"/>
    <property type="match status" value="1"/>
</dbReference>
<evidence type="ECO:0000256" key="2">
    <source>
        <dbReference type="ARBA" id="ARBA00012185"/>
    </source>
</evidence>
<evidence type="ECO:0000259" key="9">
    <source>
        <dbReference type="Pfam" id="PF01555"/>
    </source>
</evidence>
<comment type="similarity">
    <text evidence="1">Belongs to the N(4)/N(6)-methyltransferase family. N(4) subfamily.</text>
</comment>
<dbReference type="Gene3D" id="3.40.50.150">
    <property type="entry name" value="Vaccinia Virus protein VP39"/>
    <property type="match status" value="2"/>
</dbReference>
<dbReference type="InterPro" id="IPR029063">
    <property type="entry name" value="SAM-dependent_MTases_sf"/>
</dbReference>
<dbReference type="REBASE" id="207025">
    <property type="entry name" value="M.Lbo2135ORF14200P"/>
</dbReference>
<gene>
    <name evidence="10" type="ORF">NIES2135_14200</name>
</gene>
<evidence type="ECO:0000313" key="11">
    <source>
        <dbReference type="Proteomes" id="UP000217895"/>
    </source>
</evidence>
<evidence type="ECO:0000313" key="10">
    <source>
        <dbReference type="EMBL" id="BAY54603.1"/>
    </source>
</evidence>
<dbReference type="GO" id="GO:0003677">
    <property type="term" value="F:DNA binding"/>
    <property type="evidence" value="ECO:0007669"/>
    <property type="project" value="UniProtKB-KW"/>
</dbReference>
<protein>
    <recommendedName>
        <fullName evidence="2">site-specific DNA-methyltransferase (cytosine-N(4)-specific)</fullName>
        <ecNumber evidence="2">2.1.1.113</ecNumber>
    </recommendedName>
</protein>
<keyword evidence="5" id="KW-0949">S-adenosyl-L-methionine</keyword>
<reference evidence="10 11" key="1">
    <citation type="submission" date="2017-06" db="EMBL/GenBank/DDBJ databases">
        <title>Genome sequencing of cyanobaciteial culture collection at National Institute for Environmental Studies (NIES).</title>
        <authorList>
            <person name="Hirose Y."/>
            <person name="Shimura Y."/>
            <person name="Fujisawa T."/>
            <person name="Nakamura Y."/>
            <person name="Kawachi M."/>
        </authorList>
    </citation>
    <scope>NUCLEOTIDE SEQUENCE [LARGE SCALE GENOMIC DNA]</scope>
    <source>
        <strain evidence="10 11">NIES-2135</strain>
    </source>
</reference>
<dbReference type="GO" id="GO:0009307">
    <property type="term" value="P:DNA restriction-modification system"/>
    <property type="evidence" value="ECO:0007669"/>
    <property type="project" value="UniProtKB-KW"/>
</dbReference>
<dbReference type="PROSITE" id="PS00093">
    <property type="entry name" value="N4_MTASE"/>
    <property type="match status" value="1"/>
</dbReference>
<dbReference type="AlphaFoldDB" id="A0A1Z4JD65"/>
<dbReference type="InterPro" id="IPR017985">
    <property type="entry name" value="MeTrfase_CN4_CS"/>
</dbReference>
<dbReference type="SUPFAM" id="SSF53335">
    <property type="entry name" value="S-adenosyl-L-methionine-dependent methyltransferases"/>
    <property type="match status" value="2"/>
</dbReference>
<keyword evidence="11" id="KW-1185">Reference proteome</keyword>
<evidence type="ECO:0000256" key="6">
    <source>
        <dbReference type="ARBA" id="ARBA00022747"/>
    </source>
</evidence>
<organism evidence="10 11">
    <name type="scientific">Leptolyngbya boryana NIES-2135</name>
    <dbReference type="NCBI Taxonomy" id="1973484"/>
    <lineage>
        <taxon>Bacteria</taxon>
        <taxon>Bacillati</taxon>
        <taxon>Cyanobacteriota</taxon>
        <taxon>Cyanophyceae</taxon>
        <taxon>Leptolyngbyales</taxon>
        <taxon>Leptolyngbyaceae</taxon>
        <taxon>Leptolyngbya group</taxon>
        <taxon>Leptolyngbya</taxon>
    </lineage>
</organism>
<evidence type="ECO:0000256" key="8">
    <source>
        <dbReference type="ARBA" id="ARBA00049120"/>
    </source>
</evidence>
<evidence type="ECO:0000256" key="1">
    <source>
        <dbReference type="ARBA" id="ARBA00010203"/>
    </source>
</evidence>
<keyword evidence="6" id="KW-0680">Restriction system</keyword>
<keyword evidence="7" id="KW-0238">DNA-binding</keyword>
<dbReference type="GO" id="GO:0008170">
    <property type="term" value="F:N-methyltransferase activity"/>
    <property type="evidence" value="ECO:0007669"/>
    <property type="project" value="InterPro"/>
</dbReference>
<dbReference type="GO" id="GO:0015667">
    <property type="term" value="F:site-specific DNA-methyltransferase (cytosine-N4-specific) activity"/>
    <property type="evidence" value="ECO:0007669"/>
    <property type="project" value="UniProtKB-EC"/>
</dbReference>
<dbReference type="InterPro" id="IPR002941">
    <property type="entry name" value="DNA_methylase_N4/N6"/>
</dbReference>
<evidence type="ECO:0000256" key="3">
    <source>
        <dbReference type="ARBA" id="ARBA00022603"/>
    </source>
</evidence>
<dbReference type="Proteomes" id="UP000217895">
    <property type="component" value="Chromosome"/>
</dbReference>
<comment type="catalytic activity">
    <reaction evidence="8">
        <text>a 2'-deoxycytidine in DNA + S-adenosyl-L-methionine = an N(4)-methyl-2'-deoxycytidine in DNA + S-adenosyl-L-homocysteine + H(+)</text>
        <dbReference type="Rhea" id="RHEA:16857"/>
        <dbReference type="Rhea" id="RHEA-COMP:11369"/>
        <dbReference type="Rhea" id="RHEA-COMP:13674"/>
        <dbReference type="ChEBI" id="CHEBI:15378"/>
        <dbReference type="ChEBI" id="CHEBI:57856"/>
        <dbReference type="ChEBI" id="CHEBI:59789"/>
        <dbReference type="ChEBI" id="CHEBI:85452"/>
        <dbReference type="ChEBI" id="CHEBI:137933"/>
        <dbReference type="EC" id="2.1.1.113"/>
    </reaction>
</comment>
<keyword evidence="3" id="KW-0489">Methyltransferase</keyword>
<name>A0A1Z4JD65_LEPBY</name>
<sequence>MRARRQRRSSDLNHIRDHDRAAHDWYRFVLSFPPHLVQKHLKDFAIRPDQTVLDPFCGTGTTVVECKKLGIPSVGVEANKMAWFAGTTKVNWHMEADRLMAHATQIAELAHANLDQPLRTLDEERSQLLLKNSISELPLHKALVLLDQLEQHRDENCDRYEKLALAKILVYSVSNLKFAPEVSVGKYKQDAPVIELWLNEMQQISRDLQHLHPLKEIPATVHHADSRSLLQVLEPNSIDAVITSPPYPNEKDYTRATRLESVVLGFLQTKIDLRSMKQGLMRSNSRGVYRTDDDDHWVANHPEIQRIAAEIEAKRIELKKTSGFERQYARATKLYFGGMARHLADLRQALRPGAQLAYVVGDQASYFRVMIRTGELIADLAKSLGYEVVDIELFRTRLATATKEQLREEVVLLKWNGSESQY</sequence>